<dbReference type="Proteomes" id="UP001186974">
    <property type="component" value="Unassembled WGS sequence"/>
</dbReference>
<evidence type="ECO:0000313" key="1">
    <source>
        <dbReference type="EMBL" id="KAK3076963.1"/>
    </source>
</evidence>
<keyword evidence="2" id="KW-1185">Reference proteome</keyword>
<sequence>MTSHQSEPVLPKGSLVLVTGATGFIAGHIILEALQLGYKVRGTVRSKQKANQNEAIFSKLGFGDSYSTVIVEDMAANGAFDEAVKGCDSIIHAASVLTFSPNPEEVIPPVVAGTTGILKAAKKEQKVKRVVYTSSSTAALIPKPNTELYIDKDTWDDEACDIARNAKPPYDPSSGFAIYAASKTEAERAVWKFVKEEKPDFVVNCVLPNANMGRAIPGGSVSSTGSWVPTVYKGGLDSLKDFPPQYYINVTDDARLHVAAAVLEPIEGERVFAFAEPYNWNDIMDAIKKAKPDFKVQHIPQDKDLSKVDTKLAVELLKKWWGQDGFTSLEEGVRQNLEGLD</sequence>
<evidence type="ECO:0000313" key="2">
    <source>
        <dbReference type="Proteomes" id="UP001186974"/>
    </source>
</evidence>
<proteinExistence type="predicted"/>
<name>A0ACC3DKE9_9PEZI</name>
<comment type="caution">
    <text evidence="1">The sequence shown here is derived from an EMBL/GenBank/DDBJ whole genome shotgun (WGS) entry which is preliminary data.</text>
</comment>
<protein>
    <submittedName>
        <fullName evidence="1">Uncharacterized protein</fullName>
    </submittedName>
</protein>
<organism evidence="1 2">
    <name type="scientific">Coniosporium uncinatum</name>
    <dbReference type="NCBI Taxonomy" id="93489"/>
    <lineage>
        <taxon>Eukaryota</taxon>
        <taxon>Fungi</taxon>
        <taxon>Dikarya</taxon>
        <taxon>Ascomycota</taxon>
        <taxon>Pezizomycotina</taxon>
        <taxon>Dothideomycetes</taxon>
        <taxon>Dothideomycetes incertae sedis</taxon>
        <taxon>Coniosporium</taxon>
    </lineage>
</organism>
<dbReference type="EMBL" id="JAWDJW010003352">
    <property type="protein sequence ID" value="KAK3076963.1"/>
    <property type="molecule type" value="Genomic_DNA"/>
</dbReference>
<gene>
    <name evidence="1" type="ORF">LTS18_011544</name>
</gene>
<accession>A0ACC3DKE9</accession>
<reference evidence="1" key="1">
    <citation type="submission" date="2024-09" db="EMBL/GenBank/DDBJ databases">
        <title>Black Yeasts Isolated from many extreme environments.</title>
        <authorList>
            <person name="Coleine C."/>
            <person name="Stajich J.E."/>
            <person name="Selbmann L."/>
        </authorList>
    </citation>
    <scope>NUCLEOTIDE SEQUENCE</scope>
    <source>
        <strain evidence="1">CCFEE 5737</strain>
    </source>
</reference>